<dbReference type="InterPro" id="IPR001173">
    <property type="entry name" value="Glyco_trans_2-like"/>
</dbReference>
<evidence type="ECO:0000313" key="3">
    <source>
        <dbReference type="Proteomes" id="UP000198541"/>
    </source>
</evidence>
<keyword evidence="3" id="KW-1185">Reference proteome</keyword>
<dbReference type="PANTHER" id="PTHR43685">
    <property type="entry name" value="GLYCOSYLTRANSFERASE"/>
    <property type="match status" value="1"/>
</dbReference>
<dbReference type="Pfam" id="PF00535">
    <property type="entry name" value="Glycos_transf_2"/>
    <property type="match status" value="1"/>
</dbReference>
<dbReference type="SUPFAM" id="SSF53448">
    <property type="entry name" value="Nucleotide-diphospho-sugar transferases"/>
    <property type="match status" value="1"/>
</dbReference>
<gene>
    <name evidence="2" type="ORF">SAMN05216355_101288</name>
</gene>
<dbReference type="AlphaFoldDB" id="A0A1G9ZLM3"/>
<feature type="domain" description="Glycosyltransferase 2-like" evidence="1">
    <location>
        <begin position="16"/>
        <end position="148"/>
    </location>
</feature>
<dbReference type="CDD" id="cd00761">
    <property type="entry name" value="Glyco_tranf_GTA_type"/>
    <property type="match status" value="1"/>
</dbReference>
<dbReference type="InterPro" id="IPR050834">
    <property type="entry name" value="Glycosyltransf_2"/>
</dbReference>
<organism evidence="2 3">
    <name type="scientific">Actinomyces ruminicola</name>
    <dbReference type="NCBI Taxonomy" id="332524"/>
    <lineage>
        <taxon>Bacteria</taxon>
        <taxon>Bacillati</taxon>
        <taxon>Actinomycetota</taxon>
        <taxon>Actinomycetes</taxon>
        <taxon>Actinomycetales</taxon>
        <taxon>Actinomycetaceae</taxon>
        <taxon>Actinomyces</taxon>
    </lineage>
</organism>
<protein>
    <submittedName>
        <fullName evidence="2">Glycosyltransferase involved in cell wall bisynthesis</fullName>
    </submittedName>
</protein>
<dbReference type="Gene3D" id="3.90.550.10">
    <property type="entry name" value="Spore Coat Polysaccharide Biosynthesis Protein SpsA, Chain A"/>
    <property type="match status" value="1"/>
</dbReference>
<dbReference type="PANTHER" id="PTHR43685:SF2">
    <property type="entry name" value="GLYCOSYLTRANSFERASE 2-LIKE DOMAIN-CONTAINING PROTEIN"/>
    <property type="match status" value="1"/>
</dbReference>
<evidence type="ECO:0000313" key="2">
    <source>
        <dbReference type="EMBL" id="SDN22258.1"/>
    </source>
</evidence>
<sequence length="391" mass="43602">MAPVCRRRIGRGPTVSLVVAVYGVAEYLPGFLASLDAQDYPHDRLEVVLVLDGARDDSPAICRDWAERTDLRSQVIETDNGGQGRARNLGLARAAGEWIGFPDPDDELAPAFISTLVGARDSDAGMLIGRTLIRQRGVVSPHPLDFRFQRGRRNIDAIRSPDVVQLSTHEVLVRGDIARRCWFPEDRDAPTFEDGMFIGRVRAIEPSCVLVPDAVYYYNKRAAGDSAVQTAWDRPGRYIEQLTDRYLPYLEATDGAPWAQQTVLYDLGWYFGVVDRGEAPNVPGLAKRHEALMRRLVEQLDAGLIRRAPWPHLSAAARARMLLWKGTEAVVVVDRGQVTSLYTRVPLTASATPTNYWERDCGYVAHGEAAERAYDPAHCARLTEQARQPRL</sequence>
<dbReference type="EMBL" id="FNIM01000001">
    <property type="protein sequence ID" value="SDN22258.1"/>
    <property type="molecule type" value="Genomic_DNA"/>
</dbReference>
<name>A0A1G9ZLM3_9ACTO</name>
<accession>A0A1G9ZLM3</accession>
<dbReference type="Proteomes" id="UP000198541">
    <property type="component" value="Unassembled WGS sequence"/>
</dbReference>
<evidence type="ECO:0000259" key="1">
    <source>
        <dbReference type="Pfam" id="PF00535"/>
    </source>
</evidence>
<reference evidence="3" key="1">
    <citation type="submission" date="2016-10" db="EMBL/GenBank/DDBJ databases">
        <authorList>
            <person name="Varghese N."/>
            <person name="Submissions S."/>
        </authorList>
    </citation>
    <scope>NUCLEOTIDE SEQUENCE [LARGE SCALE GENOMIC DNA]</scope>
    <source>
        <strain evidence="3">DSM 27982</strain>
    </source>
</reference>
<proteinExistence type="predicted"/>
<keyword evidence="2" id="KW-0808">Transferase</keyword>
<dbReference type="GO" id="GO:0016740">
    <property type="term" value="F:transferase activity"/>
    <property type="evidence" value="ECO:0007669"/>
    <property type="project" value="UniProtKB-KW"/>
</dbReference>
<dbReference type="InterPro" id="IPR029044">
    <property type="entry name" value="Nucleotide-diphossugar_trans"/>
</dbReference>